<feature type="compositionally biased region" description="Basic and acidic residues" evidence="1">
    <location>
        <begin position="150"/>
        <end position="170"/>
    </location>
</feature>
<gene>
    <name evidence="2" type="ORF">FHS82_003482</name>
</gene>
<name>A0ABX0V545_9HYPH</name>
<accession>A0ABX0V545</accession>
<dbReference type="RefSeq" id="WP_246225407.1">
    <property type="nucleotide sequence ID" value="NZ_JAASQI010000009.1"/>
</dbReference>
<comment type="caution">
    <text evidence="2">The sequence shown here is derived from an EMBL/GenBank/DDBJ whole genome shotgun (WGS) entry which is preliminary data.</text>
</comment>
<evidence type="ECO:0008006" key="4">
    <source>
        <dbReference type="Google" id="ProtNLM"/>
    </source>
</evidence>
<dbReference type="EMBL" id="JAASQI010000009">
    <property type="protein sequence ID" value="NIJ59624.1"/>
    <property type="molecule type" value="Genomic_DNA"/>
</dbReference>
<evidence type="ECO:0000313" key="3">
    <source>
        <dbReference type="Proteomes" id="UP001429580"/>
    </source>
</evidence>
<dbReference type="Proteomes" id="UP001429580">
    <property type="component" value="Unassembled WGS sequence"/>
</dbReference>
<organism evidence="2 3">
    <name type="scientific">Pseudochelatococcus lubricantis</name>
    <dbReference type="NCBI Taxonomy" id="1538102"/>
    <lineage>
        <taxon>Bacteria</taxon>
        <taxon>Pseudomonadati</taxon>
        <taxon>Pseudomonadota</taxon>
        <taxon>Alphaproteobacteria</taxon>
        <taxon>Hyphomicrobiales</taxon>
        <taxon>Chelatococcaceae</taxon>
        <taxon>Pseudochelatococcus</taxon>
    </lineage>
</organism>
<protein>
    <recommendedName>
        <fullName evidence="4">DUF2948 family protein</fullName>
    </recommendedName>
</protein>
<sequence>MDENDMAGEADGDRLLRLLALDENDLDVISAHLQDAHVRRADLHFLPHEHRFVLALQRFDWERPEDAPPRRRLAALHFDQVRAVRHRNLEHTAPDSLFNLLAIHFIEGEKPSGAVVLEFSGGAAIRLDVECIEAQMKDLGPMWEVAGRPAHTEGEGSGREHDGGSDAGKT</sequence>
<proteinExistence type="predicted"/>
<evidence type="ECO:0000313" key="2">
    <source>
        <dbReference type="EMBL" id="NIJ59624.1"/>
    </source>
</evidence>
<feature type="region of interest" description="Disordered" evidence="1">
    <location>
        <begin position="147"/>
        <end position="170"/>
    </location>
</feature>
<dbReference type="InterPro" id="IPR021335">
    <property type="entry name" value="DUF2948"/>
</dbReference>
<keyword evidence="3" id="KW-1185">Reference proteome</keyword>
<reference evidence="2 3" key="1">
    <citation type="submission" date="2020-03" db="EMBL/GenBank/DDBJ databases">
        <title>Genomic Encyclopedia of Type Strains, Phase IV (KMG-IV): sequencing the most valuable type-strain genomes for metagenomic binning, comparative biology and taxonomic classification.</title>
        <authorList>
            <person name="Goeker M."/>
        </authorList>
    </citation>
    <scope>NUCLEOTIDE SEQUENCE [LARGE SCALE GENOMIC DNA]</scope>
    <source>
        <strain evidence="2 3">DSM 103870</strain>
    </source>
</reference>
<dbReference type="Pfam" id="PF11164">
    <property type="entry name" value="DUF2948"/>
    <property type="match status" value="1"/>
</dbReference>
<evidence type="ECO:0000256" key="1">
    <source>
        <dbReference type="SAM" id="MobiDB-lite"/>
    </source>
</evidence>